<dbReference type="Pfam" id="PF12833">
    <property type="entry name" value="HTH_18"/>
    <property type="match status" value="1"/>
</dbReference>
<protein>
    <submittedName>
        <fullName evidence="7">Response regulator</fullName>
    </submittedName>
</protein>
<dbReference type="SMART" id="SM00342">
    <property type="entry name" value="HTH_ARAC"/>
    <property type="match status" value="1"/>
</dbReference>
<comment type="caution">
    <text evidence="7">The sequence shown here is derived from an EMBL/GenBank/DDBJ whole genome shotgun (WGS) entry which is preliminary data.</text>
</comment>
<evidence type="ECO:0000256" key="1">
    <source>
        <dbReference type="ARBA" id="ARBA00023015"/>
    </source>
</evidence>
<dbReference type="InterPro" id="IPR009057">
    <property type="entry name" value="Homeodomain-like_sf"/>
</dbReference>
<dbReference type="Gene3D" id="1.10.10.60">
    <property type="entry name" value="Homeodomain-like"/>
    <property type="match status" value="2"/>
</dbReference>
<dbReference type="RefSeq" id="WP_232185706.1">
    <property type="nucleotide sequence ID" value="NZ_JASKHM010000007.1"/>
</dbReference>
<dbReference type="PROSITE" id="PS50110">
    <property type="entry name" value="RESPONSE_REGULATORY"/>
    <property type="match status" value="1"/>
</dbReference>
<sequence length="552" mass="64176">MYRLLIVDDEQDIVEGLFELFRSFDSFDLDVYKAFSGGEAVEWMRKTKIDIVLTDIRMPGLSGLQLMEVIRAHWPECQIIFLTGYNEFDYVYAAIKNTSVSYLLKMEGHEEIVNAVRNAIIKIIENRKIDDLISNANKQLNTALPIIQKEYFMELLSGNPIKFDQIDEHFEQLGIPLDPQSPVIMISCKVNHPSKDISLLNRVKWVQSIHMVFEKYLKRIVQSYYIEYEKLKIIWLAQPYKGSDQETVETETILNSIRGNLESVQEVCYESLGVSLSFVIDHKYSDWPSIPAKFQSISEALRYCTDKGIEMKLLTSKEIISDTNNDISIVQELFRKQRQLENDLESGQEEAFQTSVHPFLLYLRDQKTKDFRPAFEVYYSVSLVLSSYINRRDLANELELHIDLKKLTRADGHGTWTDAADYLVALAKLVFEAQNDEEEDRAKTVIHKVQKYIMNHLGEEISLSKLSEIVYLNPSYLSRLFKQITGENLFSYINNRRLDKAKELLGDHQYKIHEIAAMVGFSTAPYFTRFFKKLMAISPQEYRDKSKNKSKN</sequence>
<dbReference type="PANTHER" id="PTHR43280:SF28">
    <property type="entry name" value="HTH-TYPE TRANSCRIPTIONAL ACTIVATOR RHAS"/>
    <property type="match status" value="1"/>
</dbReference>
<keyword evidence="4" id="KW-0597">Phosphoprotein</keyword>
<dbReference type="InterPro" id="IPR018062">
    <property type="entry name" value="HTH_AraC-typ_CS"/>
</dbReference>
<dbReference type="CDD" id="cd17536">
    <property type="entry name" value="REC_YesN-like"/>
    <property type="match status" value="1"/>
</dbReference>
<accession>A0ABV1KTZ1</accession>
<dbReference type="PROSITE" id="PS01124">
    <property type="entry name" value="HTH_ARAC_FAMILY_2"/>
    <property type="match status" value="1"/>
</dbReference>
<dbReference type="PRINTS" id="PR00032">
    <property type="entry name" value="HTHARAC"/>
</dbReference>
<dbReference type="InterPro" id="IPR018060">
    <property type="entry name" value="HTH_AraC"/>
</dbReference>
<dbReference type="InterPro" id="IPR011006">
    <property type="entry name" value="CheY-like_superfamily"/>
</dbReference>
<keyword evidence="2" id="KW-0238">DNA-binding</keyword>
<dbReference type="PROSITE" id="PS00041">
    <property type="entry name" value="HTH_ARAC_FAMILY_1"/>
    <property type="match status" value="1"/>
</dbReference>
<organism evidence="7 8">
    <name type="scientific">Cohnella silvisoli</name>
    <dbReference type="NCBI Taxonomy" id="2873699"/>
    <lineage>
        <taxon>Bacteria</taxon>
        <taxon>Bacillati</taxon>
        <taxon>Bacillota</taxon>
        <taxon>Bacilli</taxon>
        <taxon>Bacillales</taxon>
        <taxon>Paenibacillaceae</taxon>
        <taxon>Cohnella</taxon>
    </lineage>
</organism>
<keyword evidence="1" id="KW-0805">Transcription regulation</keyword>
<name>A0ABV1KTZ1_9BACL</name>
<dbReference type="InterPro" id="IPR001789">
    <property type="entry name" value="Sig_transdc_resp-reg_receiver"/>
</dbReference>
<dbReference type="SMART" id="SM00448">
    <property type="entry name" value="REC"/>
    <property type="match status" value="1"/>
</dbReference>
<feature type="modified residue" description="4-aspartylphosphate" evidence="4">
    <location>
        <position position="55"/>
    </location>
</feature>
<proteinExistence type="predicted"/>
<evidence type="ECO:0000256" key="2">
    <source>
        <dbReference type="ARBA" id="ARBA00023125"/>
    </source>
</evidence>
<reference evidence="7 8" key="1">
    <citation type="journal article" date="2023" name="Genome Announc.">
        <title>Pan-Genome Analyses of the Genus Cohnella and Proposal of the Novel Species Cohnella silvisoli sp. nov., Isolated from Forest Soil.</title>
        <authorList>
            <person name="Wang C."/>
            <person name="Mao L."/>
            <person name="Bao G."/>
            <person name="Zhu H."/>
        </authorList>
    </citation>
    <scope>NUCLEOTIDE SEQUENCE [LARGE SCALE GENOMIC DNA]</scope>
    <source>
        <strain evidence="7 8">NL03-T5-1</strain>
    </source>
</reference>
<dbReference type="SUPFAM" id="SSF46689">
    <property type="entry name" value="Homeodomain-like"/>
    <property type="match status" value="2"/>
</dbReference>
<evidence type="ECO:0000259" key="5">
    <source>
        <dbReference type="PROSITE" id="PS01124"/>
    </source>
</evidence>
<dbReference type="PANTHER" id="PTHR43280">
    <property type="entry name" value="ARAC-FAMILY TRANSCRIPTIONAL REGULATOR"/>
    <property type="match status" value="1"/>
</dbReference>
<dbReference type="EMBL" id="JASKHM010000007">
    <property type="protein sequence ID" value="MEQ4483568.1"/>
    <property type="molecule type" value="Genomic_DNA"/>
</dbReference>
<evidence type="ECO:0000256" key="4">
    <source>
        <dbReference type="PROSITE-ProRule" id="PRU00169"/>
    </source>
</evidence>
<dbReference type="Proteomes" id="UP001493487">
    <property type="component" value="Unassembled WGS sequence"/>
</dbReference>
<dbReference type="InterPro" id="IPR020449">
    <property type="entry name" value="Tscrpt_reg_AraC-type_HTH"/>
</dbReference>
<keyword evidence="3" id="KW-0804">Transcription</keyword>
<feature type="domain" description="HTH araC/xylS-type" evidence="5">
    <location>
        <begin position="447"/>
        <end position="545"/>
    </location>
</feature>
<dbReference type="Pfam" id="PF00072">
    <property type="entry name" value="Response_reg"/>
    <property type="match status" value="1"/>
</dbReference>
<keyword evidence="8" id="KW-1185">Reference proteome</keyword>
<dbReference type="SUPFAM" id="SSF52172">
    <property type="entry name" value="CheY-like"/>
    <property type="match status" value="1"/>
</dbReference>
<dbReference type="Gene3D" id="3.40.50.2300">
    <property type="match status" value="1"/>
</dbReference>
<feature type="domain" description="Response regulatory" evidence="6">
    <location>
        <begin position="3"/>
        <end position="120"/>
    </location>
</feature>
<evidence type="ECO:0000259" key="6">
    <source>
        <dbReference type="PROSITE" id="PS50110"/>
    </source>
</evidence>
<gene>
    <name evidence="7" type="ORF">QJS35_14330</name>
</gene>
<evidence type="ECO:0000256" key="3">
    <source>
        <dbReference type="ARBA" id="ARBA00023163"/>
    </source>
</evidence>
<evidence type="ECO:0000313" key="8">
    <source>
        <dbReference type="Proteomes" id="UP001493487"/>
    </source>
</evidence>
<evidence type="ECO:0000313" key="7">
    <source>
        <dbReference type="EMBL" id="MEQ4483568.1"/>
    </source>
</evidence>